<evidence type="ECO:0000313" key="7">
    <source>
        <dbReference type="EMBL" id="RIH83845.1"/>
    </source>
</evidence>
<dbReference type="SUPFAM" id="SSF53383">
    <property type="entry name" value="PLP-dependent transferases"/>
    <property type="match status" value="1"/>
</dbReference>
<dbReference type="CDD" id="cd00609">
    <property type="entry name" value="AAT_like"/>
    <property type="match status" value="1"/>
</dbReference>
<dbReference type="AlphaFoldDB" id="A0A399EIA1"/>
<accession>A0A399EIA1</accession>
<dbReference type="CDD" id="cd07377">
    <property type="entry name" value="WHTH_GntR"/>
    <property type="match status" value="1"/>
</dbReference>
<evidence type="ECO:0000259" key="6">
    <source>
        <dbReference type="PROSITE" id="PS50949"/>
    </source>
</evidence>
<dbReference type="InterPro" id="IPR015421">
    <property type="entry name" value="PyrdxlP-dep_Trfase_major"/>
</dbReference>
<evidence type="ECO:0000256" key="5">
    <source>
        <dbReference type="ARBA" id="ARBA00023163"/>
    </source>
</evidence>
<keyword evidence="4" id="KW-0238">DNA-binding</keyword>
<organism evidence="7 8">
    <name type="scientific">Calidithermus roseus</name>
    <dbReference type="NCBI Taxonomy" id="1644118"/>
    <lineage>
        <taxon>Bacteria</taxon>
        <taxon>Thermotogati</taxon>
        <taxon>Deinococcota</taxon>
        <taxon>Deinococci</taxon>
        <taxon>Thermales</taxon>
        <taxon>Thermaceae</taxon>
        <taxon>Calidithermus</taxon>
    </lineage>
</organism>
<feature type="domain" description="HTH gntR-type" evidence="6">
    <location>
        <begin position="13"/>
        <end position="81"/>
    </location>
</feature>
<evidence type="ECO:0000256" key="4">
    <source>
        <dbReference type="ARBA" id="ARBA00023125"/>
    </source>
</evidence>
<dbReference type="GO" id="GO:0003700">
    <property type="term" value="F:DNA-binding transcription factor activity"/>
    <property type="evidence" value="ECO:0007669"/>
    <property type="project" value="InterPro"/>
</dbReference>
<name>A0A399EIA1_9DEIN</name>
<dbReference type="InterPro" id="IPR004839">
    <property type="entry name" value="Aminotransferase_I/II_large"/>
</dbReference>
<dbReference type="PRINTS" id="PR00035">
    <property type="entry name" value="HTHGNTR"/>
</dbReference>
<dbReference type="Gene3D" id="1.10.10.10">
    <property type="entry name" value="Winged helix-like DNA-binding domain superfamily/Winged helix DNA-binding domain"/>
    <property type="match status" value="1"/>
</dbReference>
<comment type="caution">
    <text evidence="7">The sequence shown here is derived from an EMBL/GenBank/DDBJ whole genome shotgun (WGS) entry which is preliminary data.</text>
</comment>
<keyword evidence="2" id="KW-0663">Pyridoxal phosphate</keyword>
<keyword evidence="5" id="KW-0804">Transcription</keyword>
<dbReference type="Pfam" id="PF00392">
    <property type="entry name" value="GntR"/>
    <property type="match status" value="1"/>
</dbReference>
<dbReference type="GO" id="GO:0030170">
    <property type="term" value="F:pyridoxal phosphate binding"/>
    <property type="evidence" value="ECO:0007669"/>
    <property type="project" value="InterPro"/>
</dbReference>
<dbReference type="EMBL" id="QWLA01000068">
    <property type="protein sequence ID" value="RIH83845.1"/>
    <property type="molecule type" value="Genomic_DNA"/>
</dbReference>
<dbReference type="SMART" id="SM00345">
    <property type="entry name" value="HTH_GNTR"/>
    <property type="match status" value="1"/>
</dbReference>
<dbReference type="PANTHER" id="PTHR46577:SF1">
    <property type="entry name" value="HTH-TYPE TRANSCRIPTIONAL REGULATORY PROTEIN GABR"/>
    <property type="match status" value="1"/>
</dbReference>
<reference evidence="7 8" key="1">
    <citation type="submission" date="2018-08" db="EMBL/GenBank/DDBJ databases">
        <title>Meiothermus roseus NBRC 110900 genome sequencing project.</title>
        <authorList>
            <person name="Da Costa M.S."/>
            <person name="Albuquerque L."/>
            <person name="Raposo P."/>
            <person name="Froufe H.J.C."/>
            <person name="Barroso C.S."/>
            <person name="Egas C."/>
        </authorList>
    </citation>
    <scope>NUCLEOTIDE SEQUENCE [LARGE SCALE GENOMIC DNA]</scope>
    <source>
        <strain evidence="7 8">NBRC 110900</strain>
    </source>
</reference>
<keyword evidence="8" id="KW-1185">Reference proteome</keyword>
<dbReference type="Proteomes" id="UP000265341">
    <property type="component" value="Unassembled WGS sequence"/>
</dbReference>
<comment type="similarity">
    <text evidence="1">In the C-terminal section; belongs to the class-I pyridoxal-phosphate-dependent aminotransferase family.</text>
</comment>
<dbReference type="RefSeq" id="WP_119279450.1">
    <property type="nucleotide sequence ID" value="NZ_QWLA01000068.1"/>
</dbReference>
<evidence type="ECO:0000256" key="2">
    <source>
        <dbReference type="ARBA" id="ARBA00022898"/>
    </source>
</evidence>
<proteinExistence type="inferred from homology"/>
<dbReference type="PANTHER" id="PTHR46577">
    <property type="entry name" value="HTH-TYPE TRANSCRIPTIONAL REGULATORY PROTEIN GABR"/>
    <property type="match status" value="1"/>
</dbReference>
<keyword evidence="3" id="KW-0805">Transcription regulation</keyword>
<dbReference type="GO" id="GO:0003677">
    <property type="term" value="F:DNA binding"/>
    <property type="evidence" value="ECO:0007669"/>
    <property type="project" value="UniProtKB-KW"/>
</dbReference>
<sequence length="488" mass="54168">MLSLPGFRPQGESPLYRQLYDYLREGILKGQLAPGTRLPPTRDLSRELGLSRNTVVSAFEQLLAEGYLEARVGDGTYVARTLPGQWEVRPLPEGPSRDGRRLSRRGEELARTPVTLRRKRGSGAFRAGLPDFRAFPMKLWARLEARHWKLAPDELLNYSDPAGYYPLRESVAAYLQTSRGVVCTPEQVIITTGSQQGLDLAARLLLDPGDAVWVEDPGYLGARGAFLAAGARVVAVSVDREGLDVAAGWRLEPRARLAYVTPSHQYPLGVTLSLRRRLELLEWASEQSAWIVEDDYDSEYRYRGRPLAALQGLDREGRVIYVGTFSKVMMPGLRLGYLVVPPDLVEAFAAGRALMDRHPPGPVQAVLAEFIREGHFVRHIKRTRGLYAERQQVLLEALERHFGGWLEVHRADAGLHLAAWLPQGVDDQEASRLAAEQGIEALPLSAYSLAKLPRGGLMLGYAAFTPAELEEGVATLREALTPLMRTIP</sequence>
<dbReference type="Gene3D" id="3.40.640.10">
    <property type="entry name" value="Type I PLP-dependent aspartate aminotransferase-like (Major domain)"/>
    <property type="match status" value="1"/>
</dbReference>
<evidence type="ECO:0000256" key="3">
    <source>
        <dbReference type="ARBA" id="ARBA00023015"/>
    </source>
</evidence>
<dbReference type="InterPro" id="IPR051446">
    <property type="entry name" value="HTH_trans_reg/aminotransferase"/>
</dbReference>
<dbReference type="PROSITE" id="PS50949">
    <property type="entry name" value="HTH_GNTR"/>
    <property type="match status" value="1"/>
</dbReference>
<dbReference type="InterPro" id="IPR036390">
    <property type="entry name" value="WH_DNA-bd_sf"/>
</dbReference>
<dbReference type="InterPro" id="IPR036388">
    <property type="entry name" value="WH-like_DNA-bd_sf"/>
</dbReference>
<dbReference type="SUPFAM" id="SSF46785">
    <property type="entry name" value="Winged helix' DNA-binding domain"/>
    <property type="match status" value="1"/>
</dbReference>
<evidence type="ECO:0000256" key="1">
    <source>
        <dbReference type="ARBA" id="ARBA00005384"/>
    </source>
</evidence>
<dbReference type="InterPro" id="IPR015424">
    <property type="entry name" value="PyrdxlP-dep_Trfase"/>
</dbReference>
<dbReference type="OrthoDB" id="9808770at2"/>
<gene>
    <name evidence="7" type="primary">gabR</name>
    <name evidence="7" type="ORF">Mrose_02875</name>
</gene>
<dbReference type="Pfam" id="PF00155">
    <property type="entry name" value="Aminotran_1_2"/>
    <property type="match status" value="1"/>
</dbReference>
<dbReference type="InterPro" id="IPR000524">
    <property type="entry name" value="Tscrpt_reg_HTH_GntR"/>
</dbReference>
<evidence type="ECO:0000313" key="8">
    <source>
        <dbReference type="Proteomes" id="UP000265341"/>
    </source>
</evidence>
<protein>
    <submittedName>
        <fullName evidence="7">HTH-type transcriptional regulatory protein GabR</fullName>
    </submittedName>
</protein>